<gene>
    <name evidence="1" type="primary">83</name>
    <name evidence="1" type="ORF">SEA_BROMDEN_83</name>
</gene>
<keyword evidence="2" id="KW-1185">Reference proteome</keyword>
<accession>A0A345MBL7</accession>
<reference evidence="2" key="1">
    <citation type="submission" date="2018-07" db="EMBL/GenBank/DDBJ databases">
        <authorList>
            <person name="Quirk P.G."/>
            <person name="Krulwich T.A."/>
        </authorList>
    </citation>
    <scope>NUCLEOTIDE SEQUENCE [LARGE SCALE GENOMIC DNA]</scope>
</reference>
<dbReference type="Proteomes" id="UP000258832">
    <property type="component" value="Segment"/>
</dbReference>
<evidence type="ECO:0000313" key="1">
    <source>
        <dbReference type="EMBL" id="AXH67888.1"/>
    </source>
</evidence>
<sequence>MHKRGSPRTSGGCHDRVRETWGKADQYACAECGDKAKDWAYDGTDPGELYLKPAGKPYSVMCSQWPEFYMPLCRSCHRVRDARLLQDELTEYRKFKQRTGLTLKEVEEMIKEKISA</sequence>
<dbReference type="GeneID" id="63209895"/>
<organism evidence="1 2">
    <name type="scientific">Mycobacterium phage Bromden</name>
    <dbReference type="NCBI Taxonomy" id="2283252"/>
    <lineage>
        <taxon>Viruses</taxon>
        <taxon>Duplodnaviria</taxon>
        <taxon>Heunggongvirae</taxon>
        <taxon>Uroviricota</taxon>
        <taxon>Caudoviricetes</taxon>
        <taxon>Vilmaviridae</taxon>
        <taxon>Lclasvirinae</taxon>
        <taxon>Bromdenvirus</taxon>
        <taxon>Bromdenvirus bromden</taxon>
    </lineage>
</organism>
<name>A0A345MBL7_9CAUD</name>
<evidence type="ECO:0000313" key="2">
    <source>
        <dbReference type="Proteomes" id="UP000258832"/>
    </source>
</evidence>
<dbReference type="EMBL" id="MH576973">
    <property type="protein sequence ID" value="AXH67888.1"/>
    <property type="molecule type" value="Genomic_DNA"/>
</dbReference>
<protein>
    <submittedName>
        <fullName evidence="1">Uncharacterized protein</fullName>
    </submittedName>
</protein>
<proteinExistence type="predicted"/>
<dbReference type="RefSeq" id="YP_010013313.1">
    <property type="nucleotide sequence ID" value="NC_053510.1"/>
</dbReference>
<dbReference type="KEGG" id="vg:63209895"/>